<evidence type="ECO:0000256" key="7">
    <source>
        <dbReference type="SAM" id="SignalP"/>
    </source>
</evidence>
<gene>
    <name evidence="9" type="ORF">ERS008472_02477</name>
</gene>
<evidence type="ECO:0000256" key="1">
    <source>
        <dbReference type="ARBA" id="ARBA00011073"/>
    </source>
</evidence>
<comment type="similarity">
    <text evidence="1 6">Belongs to the peptidase S8 family.</text>
</comment>
<evidence type="ECO:0000313" key="10">
    <source>
        <dbReference type="Proteomes" id="UP000041882"/>
    </source>
</evidence>
<feature type="active site" description="Charge relay system" evidence="6">
    <location>
        <position position="114"/>
    </location>
</feature>
<dbReference type="PANTHER" id="PTHR43806">
    <property type="entry name" value="PEPTIDASE S8"/>
    <property type="match status" value="1"/>
</dbReference>
<evidence type="ECO:0000256" key="5">
    <source>
        <dbReference type="ARBA" id="ARBA00022825"/>
    </source>
</evidence>
<accession>A0A0T9PVX0</accession>
<dbReference type="Pfam" id="PF03797">
    <property type="entry name" value="Autotransporter"/>
    <property type="match status" value="1"/>
</dbReference>
<keyword evidence="3 7" id="KW-0732">Signal</keyword>
<protein>
    <submittedName>
        <fullName evidence="9">Extracellular serine protease</fullName>
        <ecNumber evidence="9">3.4.21.-</ecNumber>
    </submittedName>
</protein>
<dbReference type="InterPro" id="IPR015500">
    <property type="entry name" value="Peptidase_S8_subtilisin-rel"/>
</dbReference>
<sequence length="1012" mass="106348">MKTKSRLVLGTSLGCLFFPAAVLAAGSPFPESGRPGVPDSWLTPKFNCQWGLGAINAHHAYARGYNGQGVNMGVLDGKLFPHPEFAGKLAIISDYLPYNFDKDENSEAITFGSHGAHVAGIAAASRDGAGMHGVAFGATLATGSVPRTDSQLEYMTQSNVRVINNSWGDYPPIETDAEGNDVSLPNGTYKYQQVTPASQLDKLAPLKARIDAFSRAPIPRVIANDNLDIAGYAGMLRAARHGKLIVFAAGNSNNYNVPMRDESIPYFFPEVVSHYLMVTNLTPDDELAVSSTSCGHTASYCVSAPGTDIYSAVGHFASRTGDHITEAALNQGELSVAPGYANMTGTSMAAPLVTGAAAVLMQRFPYMTTEQISTVLKTTATDLGAPGIDARFGWGKINLKDAIDGPRMLIAPADIPAELYVPGSYTQTQFVATIPGAGALLDPGTPLERRCTGPECAWDIWRNDIAGHGGLTKEGAGTLVLRGHNTYRGPTQVNQGTLMVNGSLTSDVSVQDGGVLGGNGSIGSLVAQAGGAVAPGNGIGTLTVANDVTFDADSGYAVEVTTEGRSDRIQSAGKARLKGGEVAVTLESRGNLLSPKEVRSLLGQRYSILTAAQGIEGQFTAVQPNSLFLGTGLSYRPQQVELTVVRNATPFAVVAATTNERAVAVAAERLPVGHPVYESVLMSDSATQARQAFRQLSGQVHADVLAAQINDSHALRETLNGRLRQSEGLAGTSGIRADEHGAWATLLGGWGQATGDTNATGYQTSTSGVMLGADRRVGGHLRLGVATGYTRTTLQGGYGASATRKNVPLALYGSVAWGDLALRAGAANTWHRIDTRRNIAYGSQSDRVEAGYTAQTQQLFAEAGYRLDMPLGVSLEPFAGLAYVRTANGGFAEKGGGAALQGNRQHQDAMFSTAGLRAEKRWQAGGAVDMGVYGELGWQHQLGKTARDADLKFNNTAAFTVGSVPADRDSALVRAGVEAKLYDNATLSLGYGGQLSSRQQDNSVNAGFSWRF</sequence>
<dbReference type="InterPro" id="IPR011050">
    <property type="entry name" value="Pectin_lyase_fold/virulence"/>
</dbReference>
<dbReference type="PROSITE" id="PS00138">
    <property type="entry name" value="SUBTILASE_SER"/>
    <property type="match status" value="1"/>
</dbReference>
<evidence type="ECO:0000256" key="3">
    <source>
        <dbReference type="ARBA" id="ARBA00022729"/>
    </source>
</evidence>
<dbReference type="NCBIfam" id="TIGR01414">
    <property type="entry name" value="autotrans_barl"/>
    <property type="match status" value="1"/>
</dbReference>
<evidence type="ECO:0000256" key="4">
    <source>
        <dbReference type="ARBA" id="ARBA00022801"/>
    </source>
</evidence>
<dbReference type="InterPro" id="IPR023828">
    <property type="entry name" value="Peptidase_S8_Ser-AS"/>
</dbReference>
<feature type="signal peptide" evidence="7">
    <location>
        <begin position="1"/>
        <end position="24"/>
    </location>
</feature>
<dbReference type="SMART" id="SM00869">
    <property type="entry name" value="Autotransporter"/>
    <property type="match status" value="1"/>
</dbReference>
<dbReference type="InterPro" id="IPR036852">
    <property type="entry name" value="Peptidase_S8/S53_dom_sf"/>
</dbReference>
<reference evidence="10" key="1">
    <citation type="submission" date="2015-03" db="EMBL/GenBank/DDBJ databases">
        <authorList>
            <consortium name="Pathogen Informatics"/>
            <person name="Murphy D."/>
        </authorList>
    </citation>
    <scope>NUCLEOTIDE SEQUENCE [LARGE SCALE GENOMIC DNA]</scope>
    <source>
        <strain evidence="10">IP6945</strain>
    </source>
</reference>
<dbReference type="InterPro" id="IPR036709">
    <property type="entry name" value="Autotransporte_beta_dom_sf"/>
</dbReference>
<dbReference type="SUPFAM" id="SSF103515">
    <property type="entry name" value="Autotransporter"/>
    <property type="match status" value="1"/>
</dbReference>
<dbReference type="Gene3D" id="2.40.128.130">
    <property type="entry name" value="Autotransporter beta-domain"/>
    <property type="match status" value="1"/>
</dbReference>
<dbReference type="InterPro" id="IPR005546">
    <property type="entry name" value="Autotransporte_beta"/>
</dbReference>
<evidence type="ECO:0000256" key="2">
    <source>
        <dbReference type="ARBA" id="ARBA00022670"/>
    </source>
</evidence>
<dbReference type="InterPro" id="IPR050131">
    <property type="entry name" value="Peptidase_S8_subtilisin-like"/>
</dbReference>
<dbReference type="SUPFAM" id="SSF52743">
    <property type="entry name" value="Subtilisin-like"/>
    <property type="match status" value="1"/>
</dbReference>
<keyword evidence="5 6" id="KW-0720">Serine protease</keyword>
<dbReference type="Pfam" id="PF12951">
    <property type="entry name" value="PATR"/>
    <property type="match status" value="1"/>
</dbReference>
<name>A0A0T9PVX0_9GAMM</name>
<keyword evidence="4 6" id="KW-0378">Hydrolase</keyword>
<dbReference type="RefSeq" id="WP_050114551.1">
    <property type="nucleotide sequence ID" value="NZ_CQAW01000011.1"/>
</dbReference>
<dbReference type="InterPro" id="IPR034061">
    <property type="entry name" value="Peptidases_S8_Autotransporter"/>
</dbReference>
<keyword evidence="10" id="KW-1185">Reference proteome</keyword>
<dbReference type="SUPFAM" id="SSF51126">
    <property type="entry name" value="Pectin lyase-like"/>
    <property type="match status" value="1"/>
</dbReference>
<dbReference type="AlphaFoldDB" id="A0A0T9PVX0"/>
<dbReference type="PROSITE" id="PS51892">
    <property type="entry name" value="SUBTILASE"/>
    <property type="match status" value="1"/>
</dbReference>
<dbReference type="EC" id="3.4.21.-" evidence="9"/>
<feature type="chain" id="PRO_5006694848" evidence="7">
    <location>
        <begin position="25"/>
        <end position="1012"/>
    </location>
</feature>
<dbReference type="CDD" id="cd04848">
    <property type="entry name" value="Peptidases_S8_Autotransporter_serine_protease_like"/>
    <property type="match status" value="1"/>
</dbReference>
<evidence type="ECO:0000313" key="9">
    <source>
        <dbReference type="EMBL" id="CNH84596.1"/>
    </source>
</evidence>
<dbReference type="PANTHER" id="PTHR43806:SF11">
    <property type="entry name" value="CEREVISIN-RELATED"/>
    <property type="match status" value="1"/>
</dbReference>
<dbReference type="InterPro" id="IPR000209">
    <property type="entry name" value="Peptidase_S8/S53_dom"/>
</dbReference>
<evidence type="ECO:0000259" key="8">
    <source>
        <dbReference type="PROSITE" id="PS51208"/>
    </source>
</evidence>
<dbReference type="InterPro" id="IPR013425">
    <property type="entry name" value="Autotrns_rpt"/>
</dbReference>
<feature type="active site" description="Charge relay system" evidence="6">
    <location>
        <position position="347"/>
    </location>
</feature>
<dbReference type="InterPro" id="IPR006315">
    <property type="entry name" value="OM_autotransptr_brl_dom"/>
</dbReference>
<dbReference type="PROSITE" id="PS51208">
    <property type="entry name" value="AUTOTRANSPORTER"/>
    <property type="match status" value="1"/>
</dbReference>
<dbReference type="GO" id="GO:0006508">
    <property type="term" value="P:proteolysis"/>
    <property type="evidence" value="ECO:0007669"/>
    <property type="project" value="UniProtKB-KW"/>
</dbReference>
<keyword evidence="2 6" id="KW-0645">Protease</keyword>
<feature type="active site" description="Charge relay system" evidence="6">
    <location>
        <position position="76"/>
    </location>
</feature>
<dbReference type="Proteomes" id="UP000041882">
    <property type="component" value="Unassembled WGS sequence"/>
</dbReference>
<proteinExistence type="inferred from homology"/>
<dbReference type="GO" id="GO:0004252">
    <property type="term" value="F:serine-type endopeptidase activity"/>
    <property type="evidence" value="ECO:0007669"/>
    <property type="project" value="UniProtKB-UniRule"/>
</dbReference>
<dbReference type="GO" id="GO:0019867">
    <property type="term" value="C:outer membrane"/>
    <property type="evidence" value="ECO:0007669"/>
    <property type="project" value="InterPro"/>
</dbReference>
<dbReference type="NCBIfam" id="TIGR02601">
    <property type="entry name" value="autotrns_rpt"/>
    <property type="match status" value="1"/>
</dbReference>
<dbReference type="Gene3D" id="3.40.50.200">
    <property type="entry name" value="Peptidase S8/S53 domain"/>
    <property type="match status" value="1"/>
</dbReference>
<feature type="domain" description="Autotransporter" evidence="8">
    <location>
        <begin position="735"/>
        <end position="1012"/>
    </location>
</feature>
<organism evidence="9 10">
    <name type="scientific">Yersinia thracica</name>
    <dbReference type="NCBI Taxonomy" id="2890319"/>
    <lineage>
        <taxon>Bacteria</taxon>
        <taxon>Pseudomonadati</taxon>
        <taxon>Pseudomonadota</taxon>
        <taxon>Gammaproteobacteria</taxon>
        <taxon>Enterobacterales</taxon>
        <taxon>Yersiniaceae</taxon>
        <taxon>Yersinia</taxon>
    </lineage>
</organism>
<evidence type="ECO:0000256" key="6">
    <source>
        <dbReference type="PROSITE-ProRule" id="PRU01240"/>
    </source>
</evidence>
<dbReference type="EMBL" id="CQAW01000011">
    <property type="protein sequence ID" value="CNH84596.1"/>
    <property type="molecule type" value="Genomic_DNA"/>
</dbReference>
<dbReference type="Pfam" id="PF00082">
    <property type="entry name" value="Peptidase_S8"/>
    <property type="match status" value="1"/>
</dbReference>
<dbReference type="PRINTS" id="PR00723">
    <property type="entry name" value="SUBTILISIN"/>
</dbReference>